<comment type="cofactor">
    <cofactor evidence="1">
        <name>Ca(2+)</name>
        <dbReference type="ChEBI" id="CHEBI:29108"/>
    </cofactor>
</comment>
<comment type="caution">
    <text evidence="9">The sequence shown here is derived from an EMBL/GenBank/DDBJ whole genome shotgun (WGS) entry which is preliminary data.</text>
</comment>
<evidence type="ECO:0000256" key="4">
    <source>
        <dbReference type="ARBA" id="ARBA00022729"/>
    </source>
</evidence>
<dbReference type="InterPro" id="IPR017850">
    <property type="entry name" value="Alkaline_phosphatase_core_sf"/>
</dbReference>
<protein>
    <submittedName>
        <fullName evidence="9">Sulfatase</fullName>
    </submittedName>
</protein>
<keyword evidence="4" id="KW-0732">Signal</keyword>
<dbReference type="CDD" id="cd16144">
    <property type="entry name" value="ARS_like"/>
    <property type="match status" value="1"/>
</dbReference>
<evidence type="ECO:0000313" key="10">
    <source>
        <dbReference type="Proteomes" id="UP000647133"/>
    </source>
</evidence>
<dbReference type="SUPFAM" id="SSF53649">
    <property type="entry name" value="Alkaline phosphatase-like"/>
    <property type="match status" value="1"/>
</dbReference>
<evidence type="ECO:0000256" key="7">
    <source>
        <dbReference type="SAM" id="MobiDB-lite"/>
    </source>
</evidence>
<keyword evidence="10" id="KW-1185">Reference proteome</keyword>
<dbReference type="Pfam" id="PF00884">
    <property type="entry name" value="Sulfatase"/>
    <property type="match status" value="1"/>
</dbReference>
<dbReference type="EMBL" id="JACYTQ010000009">
    <property type="protein sequence ID" value="MBD8490881.1"/>
    <property type="molecule type" value="Genomic_DNA"/>
</dbReference>
<sequence>MMNDLQAQSGSPNIILILADDQGWGTTSIQMDPEIEDSKSDYFKTPNLERLAKSSVVFSQGYSAHPNCSPSRASLLTGKSPARLNMTDIIERNTGPLYEGNYLIPPQHVNEISSKDYTIAEWIKKFKPEYRAAHFGKWHLGNGGPSQHGFDTGDGPTSNAEGDNNPPSDPKRIYSTTDKAKRWMEQQVKDGKPFYLQISHYAVHLSMDASPKAEETVSTWEKGERHNHSKFAAMTLDFDNALGDLLNTVNELGIRENTYIIYTSDNGTYPTSNPSNINGPLHGWKASLWEGGTRVPFMIDGPGISAGRLEQQVVGYDLFPTICEWLGIHELPEGYDGGSLANLLNGKSKSVERPNDFLVFHFPHYQLQKASHPATSIYWGDYKMIKFYETGTFQLYDLKSDLSEQKNLSYIYPEIIAQMDDMMEDYLERVNAKEPVVNDQYTEDSDPGRLFKDRKLRIMREPYFINK</sequence>
<evidence type="ECO:0000256" key="1">
    <source>
        <dbReference type="ARBA" id="ARBA00001913"/>
    </source>
</evidence>
<feature type="compositionally biased region" description="Polar residues" evidence="7">
    <location>
        <begin position="155"/>
        <end position="166"/>
    </location>
</feature>
<evidence type="ECO:0000256" key="6">
    <source>
        <dbReference type="ARBA" id="ARBA00022837"/>
    </source>
</evidence>
<dbReference type="Gene3D" id="3.30.1120.10">
    <property type="match status" value="1"/>
</dbReference>
<keyword evidence="5" id="KW-0378">Hydrolase</keyword>
<evidence type="ECO:0000259" key="8">
    <source>
        <dbReference type="Pfam" id="PF00884"/>
    </source>
</evidence>
<accession>A0ABR9AR88</accession>
<dbReference type="RefSeq" id="WP_192011757.1">
    <property type="nucleotide sequence ID" value="NZ_JACYTQ010000009.1"/>
</dbReference>
<dbReference type="PANTHER" id="PTHR42693:SF42">
    <property type="entry name" value="ARYLSULFATASE G"/>
    <property type="match status" value="1"/>
</dbReference>
<comment type="similarity">
    <text evidence="2">Belongs to the sulfatase family.</text>
</comment>
<dbReference type="InterPro" id="IPR050738">
    <property type="entry name" value="Sulfatase"/>
</dbReference>
<evidence type="ECO:0000256" key="2">
    <source>
        <dbReference type="ARBA" id="ARBA00008779"/>
    </source>
</evidence>
<dbReference type="Gene3D" id="3.40.720.10">
    <property type="entry name" value="Alkaline Phosphatase, subunit A"/>
    <property type="match status" value="1"/>
</dbReference>
<feature type="region of interest" description="Disordered" evidence="7">
    <location>
        <begin position="141"/>
        <end position="172"/>
    </location>
</feature>
<evidence type="ECO:0000313" key="9">
    <source>
        <dbReference type="EMBL" id="MBD8490881.1"/>
    </source>
</evidence>
<feature type="domain" description="Sulfatase N-terminal" evidence="8">
    <location>
        <begin position="12"/>
        <end position="328"/>
    </location>
</feature>
<dbReference type="InterPro" id="IPR000917">
    <property type="entry name" value="Sulfatase_N"/>
</dbReference>
<keyword evidence="6" id="KW-0106">Calcium</keyword>
<gene>
    <name evidence="9" type="ORF">IFO69_19165</name>
</gene>
<dbReference type="PANTHER" id="PTHR42693">
    <property type="entry name" value="ARYLSULFATASE FAMILY MEMBER"/>
    <property type="match status" value="1"/>
</dbReference>
<organism evidence="9 10">
    <name type="scientific">Echinicola arenosa</name>
    <dbReference type="NCBI Taxonomy" id="2774144"/>
    <lineage>
        <taxon>Bacteria</taxon>
        <taxon>Pseudomonadati</taxon>
        <taxon>Bacteroidota</taxon>
        <taxon>Cytophagia</taxon>
        <taxon>Cytophagales</taxon>
        <taxon>Cyclobacteriaceae</taxon>
        <taxon>Echinicola</taxon>
    </lineage>
</organism>
<proteinExistence type="inferred from homology"/>
<name>A0ABR9AR88_9BACT</name>
<evidence type="ECO:0000256" key="3">
    <source>
        <dbReference type="ARBA" id="ARBA00022723"/>
    </source>
</evidence>
<keyword evidence="3" id="KW-0479">Metal-binding</keyword>
<reference evidence="9 10" key="1">
    <citation type="submission" date="2020-09" db="EMBL/GenBank/DDBJ databases">
        <title>Echinicola sp. CAU 1574 isolated from sand of Sido Beach.</title>
        <authorList>
            <person name="Kim W."/>
        </authorList>
    </citation>
    <scope>NUCLEOTIDE SEQUENCE [LARGE SCALE GENOMIC DNA]</scope>
    <source>
        <strain evidence="9 10">CAU 1574</strain>
    </source>
</reference>
<dbReference type="Proteomes" id="UP000647133">
    <property type="component" value="Unassembled WGS sequence"/>
</dbReference>
<evidence type="ECO:0000256" key="5">
    <source>
        <dbReference type="ARBA" id="ARBA00022801"/>
    </source>
</evidence>